<dbReference type="SMART" id="SM00342">
    <property type="entry name" value="HTH_ARAC"/>
    <property type="match status" value="1"/>
</dbReference>
<dbReference type="PANTHER" id="PTHR43280">
    <property type="entry name" value="ARAC-FAMILY TRANSCRIPTIONAL REGULATOR"/>
    <property type="match status" value="1"/>
</dbReference>
<evidence type="ECO:0000313" key="6">
    <source>
        <dbReference type="Proteomes" id="UP000092627"/>
    </source>
</evidence>
<dbReference type="InterPro" id="IPR018062">
    <property type="entry name" value="HTH_AraC-typ_CS"/>
</dbReference>
<dbReference type="InterPro" id="IPR002818">
    <property type="entry name" value="DJ-1/PfpI"/>
</dbReference>
<dbReference type="Pfam" id="PF12833">
    <property type="entry name" value="HTH_18"/>
    <property type="match status" value="1"/>
</dbReference>
<evidence type="ECO:0000259" key="4">
    <source>
        <dbReference type="PROSITE" id="PS01124"/>
    </source>
</evidence>
<dbReference type="STRING" id="295068.MAQ5080_00961"/>
<dbReference type="SUPFAM" id="SSF46689">
    <property type="entry name" value="Homeodomain-like"/>
    <property type="match status" value="2"/>
</dbReference>
<dbReference type="Pfam" id="PF01965">
    <property type="entry name" value="DJ-1_PfpI"/>
    <property type="match status" value="1"/>
</dbReference>
<dbReference type="RefSeq" id="WP_067206292.1">
    <property type="nucleotide sequence ID" value="NZ_FLOC01000004.1"/>
</dbReference>
<name>A0A1A8T7Y8_9GAMM</name>
<feature type="domain" description="HTH araC/xylS-type" evidence="4">
    <location>
        <begin position="205"/>
        <end position="303"/>
    </location>
</feature>
<dbReference type="GO" id="GO:0003700">
    <property type="term" value="F:DNA-binding transcription factor activity"/>
    <property type="evidence" value="ECO:0007669"/>
    <property type="project" value="InterPro"/>
</dbReference>
<dbReference type="AlphaFoldDB" id="A0A1A8T7Y8"/>
<dbReference type="InterPro" id="IPR018060">
    <property type="entry name" value="HTH_AraC"/>
</dbReference>
<dbReference type="InterPro" id="IPR009057">
    <property type="entry name" value="Homeodomain-like_sf"/>
</dbReference>
<evidence type="ECO:0000313" key="5">
    <source>
        <dbReference type="EMBL" id="SBS27961.1"/>
    </source>
</evidence>
<dbReference type="PROSITE" id="PS01124">
    <property type="entry name" value="HTH_ARAC_FAMILY_2"/>
    <property type="match status" value="1"/>
</dbReference>
<organism evidence="5 6">
    <name type="scientific">Marinomonas aquimarina</name>
    <dbReference type="NCBI Taxonomy" id="295068"/>
    <lineage>
        <taxon>Bacteria</taxon>
        <taxon>Pseudomonadati</taxon>
        <taxon>Pseudomonadota</taxon>
        <taxon>Gammaproteobacteria</taxon>
        <taxon>Oceanospirillales</taxon>
        <taxon>Oceanospirillaceae</taxon>
        <taxon>Marinomonas</taxon>
    </lineage>
</organism>
<sequence length="311" mass="35472">MKIVIIEIINYPTASQSAVHGFAETMMLANTICQQFDASIRFDVGINTLEQLDIERHAKVVVLPPCINDDFYTQHNTVLNQYLLKMQQQGAVLASACVGAFILARGGFLDNKFCTTHWRLGESFRSAFPRAKLNDNAIIVNEGNVITAGGRMAWLDLVFEIISLFSSPTIALSLSKEMVVDSGFREQRFYHQFIPKLDHGDEMVLRVQNYLDEHYAKPFSVKNIAESYFVSPRTLQRRFIKAVDSTIVQYLQKLRLHNACQLIELTKKGISEISYDVGYQDVSAFRKVFIREYGLTPTEFRKRFSTDSITE</sequence>
<evidence type="ECO:0000256" key="1">
    <source>
        <dbReference type="ARBA" id="ARBA00023015"/>
    </source>
</evidence>
<dbReference type="Gene3D" id="1.10.10.60">
    <property type="entry name" value="Homeodomain-like"/>
    <property type="match status" value="2"/>
</dbReference>
<keyword evidence="1" id="KW-0805">Transcription regulation</keyword>
<dbReference type="Proteomes" id="UP000092627">
    <property type="component" value="Unassembled WGS sequence"/>
</dbReference>
<dbReference type="PRINTS" id="PR00032">
    <property type="entry name" value="HTHARAC"/>
</dbReference>
<dbReference type="PROSITE" id="PS00041">
    <property type="entry name" value="HTH_ARAC_FAMILY_1"/>
    <property type="match status" value="1"/>
</dbReference>
<dbReference type="InterPro" id="IPR029062">
    <property type="entry name" value="Class_I_gatase-like"/>
</dbReference>
<keyword evidence="6" id="KW-1185">Reference proteome</keyword>
<dbReference type="PANTHER" id="PTHR43280:SF28">
    <property type="entry name" value="HTH-TYPE TRANSCRIPTIONAL ACTIVATOR RHAS"/>
    <property type="match status" value="1"/>
</dbReference>
<proteinExistence type="predicted"/>
<dbReference type="GO" id="GO:0043565">
    <property type="term" value="F:sequence-specific DNA binding"/>
    <property type="evidence" value="ECO:0007669"/>
    <property type="project" value="InterPro"/>
</dbReference>
<evidence type="ECO:0000256" key="3">
    <source>
        <dbReference type="ARBA" id="ARBA00023163"/>
    </source>
</evidence>
<accession>A0A1A8T7Y8</accession>
<dbReference type="OrthoDB" id="9803764at2"/>
<dbReference type="EMBL" id="FLOC01000004">
    <property type="protein sequence ID" value="SBS27961.1"/>
    <property type="molecule type" value="Genomic_DNA"/>
</dbReference>
<keyword evidence="3" id="KW-0804">Transcription</keyword>
<keyword evidence="2" id="KW-0238">DNA-binding</keyword>
<dbReference type="InterPro" id="IPR020449">
    <property type="entry name" value="Tscrpt_reg_AraC-type_HTH"/>
</dbReference>
<dbReference type="SUPFAM" id="SSF52317">
    <property type="entry name" value="Class I glutamine amidotransferase-like"/>
    <property type="match status" value="1"/>
</dbReference>
<reference evidence="5 6" key="1">
    <citation type="submission" date="2016-06" db="EMBL/GenBank/DDBJ databases">
        <authorList>
            <person name="Kjaerup R.B."/>
            <person name="Dalgaard T.S."/>
            <person name="Juul-Madsen H.R."/>
        </authorList>
    </citation>
    <scope>NUCLEOTIDE SEQUENCE [LARGE SCALE GENOMIC DNA]</scope>
    <source>
        <strain evidence="5 6">CECT 5080</strain>
    </source>
</reference>
<evidence type="ECO:0000256" key="2">
    <source>
        <dbReference type="ARBA" id="ARBA00023125"/>
    </source>
</evidence>
<protein>
    <submittedName>
        <fullName evidence="5">HTH-type transcriptional regulator CdhR</fullName>
    </submittedName>
</protein>
<gene>
    <name evidence="5" type="primary">cdhR_2</name>
    <name evidence="5" type="ORF">MAQ5080_00961</name>
</gene>
<dbReference type="Gene3D" id="3.40.50.880">
    <property type="match status" value="1"/>
</dbReference>